<protein>
    <submittedName>
        <fullName evidence="1">Uncharacterized protein</fullName>
    </submittedName>
</protein>
<gene>
    <name evidence="1" type="ORF">APAL1065_LOCUS23274</name>
</gene>
<reference evidence="1" key="1">
    <citation type="submission" date="2021-01" db="EMBL/GenBank/DDBJ databases">
        <authorList>
            <person name="Corre E."/>
            <person name="Pelletier E."/>
            <person name="Niang G."/>
            <person name="Scheremetjew M."/>
            <person name="Finn R."/>
            <person name="Kale V."/>
            <person name="Holt S."/>
            <person name="Cochrane G."/>
            <person name="Meng A."/>
            <person name="Brown T."/>
            <person name="Cohen L."/>
        </authorList>
    </citation>
    <scope>NUCLEOTIDE SEQUENCE</scope>
    <source>
        <strain evidence="1">CCMP125</strain>
    </source>
</reference>
<dbReference type="EMBL" id="HBHT01034616">
    <property type="protein sequence ID" value="CAD9987487.1"/>
    <property type="molecule type" value="Transcribed_RNA"/>
</dbReference>
<name>A0A7S2YPE4_9STRA</name>
<evidence type="ECO:0000313" key="1">
    <source>
        <dbReference type="EMBL" id="CAD9987487.1"/>
    </source>
</evidence>
<sequence>MAAQPVMLNEEEFRHLGLSLQQGPKGTKRDHQNFVAHYGSTPLQMAMIWQDLHLHGLIPVRANPIHFFWALHLLKCYKTEYVHGAFCRRSRENAIRWSWFYIRAIRRLKEFKVLWPQFTPNVATIFATVDGVHCSTEEIKGFNRQNWSHKFNGPALS</sequence>
<proteinExistence type="predicted"/>
<organism evidence="1">
    <name type="scientific">Entomoneis paludosa</name>
    <dbReference type="NCBI Taxonomy" id="265537"/>
    <lineage>
        <taxon>Eukaryota</taxon>
        <taxon>Sar</taxon>
        <taxon>Stramenopiles</taxon>
        <taxon>Ochrophyta</taxon>
        <taxon>Bacillariophyta</taxon>
        <taxon>Bacillariophyceae</taxon>
        <taxon>Bacillariophycidae</taxon>
        <taxon>Entomoneidaceae</taxon>
        <taxon>Entomoneis</taxon>
    </lineage>
</organism>
<accession>A0A7S2YPE4</accession>
<dbReference type="AlphaFoldDB" id="A0A7S2YPE4"/>